<feature type="transmembrane region" description="Helical" evidence="12">
    <location>
        <begin position="688"/>
        <end position="710"/>
    </location>
</feature>
<evidence type="ECO:0000256" key="10">
    <source>
        <dbReference type="ARBA" id="ARBA00023170"/>
    </source>
</evidence>
<evidence type="ECO:0000256" key="7">
    <source>
        <dbReference type="ARBA" id="ARBA00022737"/>
    </source>
</evidence>
<keyword evidence="5 12" id="KW-0812">Transmembrane</keyword>
<keyword evidence="4" id="KW-0433">Leucine-rich repeat</keyword>
<reference evidence="14" key="1">
    <citation type="submission" date="2020-09" db="EMBL/GenBank/DDBJ databases">
        <title>Genome-Enabled Discovery of Anthraquinone Biosynthesis in Senna tora.</title>
        <authorList>
            <person name="Kang S.-H."/>
            <person name="Pandey R.P."/>
            <person name="Lee C.-M."/>
            <person name="Sim J.-S."/>
            <person name="Jeong J.-T."/>
            <person name="Choi B.-S."/>
            <person name="Jung M."/>
            <person name="Ginzburg D."/>
            <person name="Zhao K."/>
            <person name="Won S.Y."/>
            <person name="Oh T.-J."/>
            <person name="Yu Y."/>
            <person name="Kim N.-H."/>
            <person name="Lee O.R."/>
            <person name="Lee T.-H."/>
            <person name="Bashyal P."/>
            <person name="Kim T.-S."/>
            <person name="Lee W.-H."/>
            <person name="Kawkins C."/>
            <person name="Kim C.-K."/>
            <person name="Kim J.S."/>
            <person name="Ahn B.O."/>
            <person name="Rhee S.Y."/>
            <person name="Sohng J.K."/>
        </authorList>
    </citation>
    <scope>NUCLEOTIDE SEQUENCE</scope>
    <source>
        <tissue evidence="14">Leaf</tissue>
    </source>
</reference>
<dbReference type="SUPFAM" id="SSF52058">
    <property type="entry name" value="L domain-like"/>
    <property type="match status" value="1"/>
</dbReference>
<dbReference type="OrthoDB" id="1734347at2759"/>
<evidence type="ECO:0000256" key="12">
    <source>
        <dbReference type="SAM" id="Phobius"/>
    </source>
</evidence>
<proteinExistence type="inferred from homology"/>
<evidence type="ECO:0000256" key="5">
    <source>
        <dbReference type="ARBA" id="ARBA00022692"/>
    </source>
</evidence>
<sequence>MGNNGIMGCLEEERFSLIKLKSSFKNENLLPSWNEQKQRDCCAWEGITCDDNIMMNSTRRVTKILVSHTNSENDERINSSPVSFNASLLLPLKQLQVLDLSNNFTTDMFGVLDDLEKLRFVDFSFNQMERFSVSVGALPSLTTFNLSQNLLSHPQLLQGVICKLKNLQVLDLSINKLSGHLPSCLGNLTSLRALDISDNNLQGNISSTLITSLKFLEYISLSDNHFDGRFPHWLVENNIGLGYLNLKGNNLSGPIELNSTLYCPYMTSFDVSDNDFHGEIPSSIGFIFPGMSSLNMSKNSFRGQIPASVGNMRNLEELDLSRNDFSGQIPDGLISNCTILILLNLENNGLHGQILPSNSNLRALIFLYLDNNHFNGEISQGLLNSRFLKGNKLSGSIPNVLSKAASSLAVLDLMSNQLSSEISSWINSLSNLRILLLKGNRLEGPIPLHICHLKNLTILDLAHNHLFGEVPSCLRNIAFGNDLDGLDLESTNNMIGIATVGFPVQFDSLIDVDHLVKRLEYAPDKQQVLFMTKFRMELYKGITLRLMSGMDLSCNKLTGKIPREIGYLSNIRAMNFSNNALSGPIPESFSNLNQIESLDLSYNNLSGNIPSQLVELYRLSTFSVAYNNLCGSTPLMVNQFATFEKRSYEGNPFLCGPPLDLRCLVPPPPAPAGSDSSSLIEDDGFKEAFLWSSIASFVIAFLGVIAYLYLTYYFSPYNKTLWFWIRPRPRPRRG</sequence>
<evidence type="ECO:0000256" key="8">
    <source>
        <dbReference type="ARBA" id="ARBA00022989"/>
    </source>
</evidence>
<dbReference type="Proteomes" id="UP000634136">
    <property type="component" value="Unassembled WGS sequence"/>
</dbReference>
<evidence type="ECO:0000256" key="4">
    <source>
        <dbReference type="ARBA" id="ARBA00022614"/>
    </source>
</evidence>
<dbReference type="InterPro" id="IPR003591">
    <property type="entry name" value="Leu-rich_rpt_typical-subtyp"/>
</dbReference>
<evidence type="ECO:0000256" key="11">
    <source>
        <dbReference type="ARBA" id="ARBA00023180"/>
    </source>
</evidence>
<accession>A0A834W233</accession>
<comment type="similarity">
    <text evidence="2">Belongs to the RLP family.</text>
</comment>
<feature type="domain" description="Leucine-rich repeat-containing N-terminal plant-type" evidence="13">
    <location>
        <begin position="11"/>
        <end position="50"/>
    </location>
</feature>
<organism evidence="14 15">
    <name type="scientific">Senna tora</name>
    <dbReference type="NCBI Taxonomy" id="362788"/>
    <lineage>
        <taxon>Eukaryota</taxon>
        <taxon>Viridiplantae</taxon>
        <taxon>Streptophyta</taxon>
        <taxon>Embryophyta</taxon>
        <taxon>Tracheophyta</taxon>
        <taxon>Spermatophyta</taxon>
        <taxon>Magnoliopsida</taxon>
        <taxon>eudicotyledons</taxon>
        <taxon>Gunneridae</taxon>
        <taxon>Pentapetalae</taxon>
        <taxon>rosids</taxon>
        <taxon>fabids</taxon>
        <taxon>Fabales</taxon>
        <taxon>Fabaceae</taxon>
        <taxon>Caesalpinioideae</taxon>
        <taxon>Cassia clade</taxon>
        <taxon>Senna</taxon>
    </lineage>
</organism>
<dbReference type="Pfam" id="PF13855">
    <property type="entry name" value="LRR_8"/>
    <property type="match status" value="2"/>
</dbReference>
<name>A0A834W233_9FABA</name>
<keyword evidence="11" id="KW-0325">Glycoprotein</keyword>
<dbReference type="InterPro" id="IPR001611">
    <property type="entry name" value="Leu-rich_rpt"/>
</dbReference>
<dbReference type="InterPro" id="IPR013210">
    <property type="entry name" value="LRR_N_plant-typ"/>
</dbReference>
<dbReference type="Pfam" id="PF00560">
    <property type="entry name" value="LRR_1"/>
    <property type="match status" value="3"/>
</dbReference>
<keyword evidence="9 12" id="KW-0472">Membrane</keyword>
<dbReference type="FunFam" id="3.80.10.10:FF:000111">
    <property type="entry name" value="LRR receptor-like serine/threonine-protein kinase ERECTA"/>
    <property type="match status" value="1"/>
</dbReference>
<evidence type="ECO:0000256" key="6">
    <source>
        <dbReference type="ARBA" id="ARBA00022729"/>
    </source>
</evidence>
<evidence type="ECO:0000313" key="15">
    <source>
        <dbReference type="Proteomes" id="UP000634136"/>
    </source>
</evidence>
<protein>
    <submittedName>
        <fullName evidence="14">Putative LRR receptor-like serine/threonine-protein kinase</fullName>
    </submittedName>
</protein>
<dbReference type="InterPro" id="IPR051502">
    <property type="entry name" value="RLP_Defense_Trigger"/>
</dbReference>
<keyword evidence="7" id="KW-0677">Repeat</keyword>
<evidence type="ECO:0000313" key="14">
    <source>
        <dbReference type="EMBL" id="KAF7806437.1"/>
    </source>
</evidence>
<dbReference type="FunFam" id="3.80.10.10:FF:000095">
    <property type="entry name" value="LRR receptor-like serine/threonine-protein kinase GSO1"/>
    <property type="match status" value="1"/>
</dbReference>
<dbReference type="PRINTS" id="PR00019">
    <property type="entry name" value="LEURICHRPT"/>
</dbReference>
<dbReference type="Pfam" id="PF08263">
    <property type="entry name" value="LRRNT_2"/>
    <property type="match status" value="1"/>
</dbReference>
<keyword evidence="8 12" id="KW-1133">Transmembrane helix</keyword>
<dbReference type="AlphaFoldDB" id="A0A834W233"/>
<keyword evidence="3" id="KW-1003">Cell membrane</keyword>
<keyword evidence="6" id="KW-0732">Signal</keyword>
<dbReference type="SUPFAM" id="SSF52047">
    <property type="entry name" value="RNI-like"/>
    <property type="match status" value="1"/>
</dbReference>
<evidence type="ECO:0000256" key="3">
    <source>
        <dbReference type="ARBA" id="ARBA00022475"/>
    </source>
</evidence>
<evidence type="ECO:0000259" key="13">
    <source>
        <dbReference type="Pfam" id="PF08263"/>
    </source>
</evidence>
<dbReference type="InterPro" id="IPR032675">
    <property type="entry name" value="LRR_dom_sf"/>
</dbReference>
<gene>
    <name evidence="14" type="ORF">G2W53_038598</name>
</gene>
<evidence type="ECO:0000256" key="1">
    <source>
        <dbReference type="ARBA" id="ARBA00004251"/>
    </source>
</evidence>
<comment type="caution">
    <text evidence="14">The sequence shown here is derived from an EMBL/GenBank/DDBJ whole genome shotgun (WGS) entry which is preliminary data.</text>
</comment>
<dbReference type="PANTHER" id="PTHR48062">
    <property type="entry name" value="RECEPTOR-LIKE PROTEIN 14"/>
    <property type="match status" value="1"/>
</dbReference>
<comment type="subcellular location">
    <subcellularLocation>
        <location evidence="1">Cell membrane</location>
        <topology evidence="1">Single-pass type I membrane protein</topology>
    </subcellularLocation>
</comment>
<keyword evidence="15" id="KW-1185">Reference proteome</keyword>
<dbReference type="GO" id="GO:0005886">
    <property type="term" value="C:plasma membrane"/>
    <property type="evidence" value="ECO:0007669"/>
    <property type="project" value="UniProtKB-SubCell"/>
</dbReference>
<evidence type="ECO:0000256" key="9">
    <source>
        <dbReference type="ARBA" id="ARBA00023136"/>
    </source>
</evidence>
<evidence type="ECO:0000256" key="2">
    <source>
        <dbReference type="ARBA" id="ARBA00009592"/>
    </source>
</evidence>
<dbReference type="EMBL" id="JAAIUW010000012">
    <property type="protein sequence ID" value="KAF7806437.1"/>
    <property type="molecule type" value="Genomic_DNA"/>
</dbReference>
<dbReference type="Gene3D" id="3.80.10.10">
    <property type="entry name" value="Ribonuclease Inhibitor"/>
    <property type="match status" value="4"/>
</dbReference>
<dbReference type="PANTHER" id="PTHR48062:SF21">
    <property type="entry name" value="RECEPTOR-LIKE PROTEIN 12"/>
    <property type="match status" value="1"/>
</dbReference>
<dbReference type="GO" id="GO:0016301">
    <property type="term" value="F:kinase activity"/>
    <property type="evidence" value="ECO:0007669"/>
    <property type="project" value="UniProtKB-KW"/>
</dbReference>
<keyword evidence="14" id="KW-0418">Kinase</keyword>
<dbReference type="SMART" id="SM00369">
    <property type="entry name" value="LRR_TYP"/>
    <property type="match status" value="6"/>
</dbReference>
<keyword evidence="14" id="KW-0808">Transferase</keyword>
<keyword evidence="10 14" id="KW-0675">Receptor</keyword>
<dbReference type="FunFam" id="3.80.10.10:FF:000041">
    <property type="entry name" value="LRR receptor-like serine/threonine-protein kinase ERECTA"/>
    <property type="match status" value="1"/>
</dbReference>